<keyword evidence="3" id="KW-1185">Reference proteome</keyword>
<organism evidence="2 3">
    <name type="scientific">Sphaeroforma arctica JP610</name>
    <dbReference type="NCBI Taxonomy" id="667725"/>
    <lineage>
        <taxon>Eukaryota</taxon>
        <taxon>Ichthyosporea</taxon>
        <taxon>Ichthyophonida</taxon>
        <taxon>Sphaeroforma</taxon>
    </lineage>
</organism>
<evidence type="ECO:0000313" key="3">
    <source>
        <dbReference type="Proteomes" id="UP000054560"/>
    </source>
</evidence>
<reference evidence="2 3" key="1">
    <citation type="submission" date="2011-02" db="EMBL/GenBank/DDBJ databases">
        <title>The Genome Sequence of Sphaeroforma arctica JP610.</title>
        <authorList>
            <consortium name="The Broad Institute Genome Sequencing Platform"/>
            <person name="Russ C."/>
            <person name="Cuomo C."/>
            <person name="Young S.K."/>
            <person name="Zeng Q."/>
            <person name="Gargeya S."/>
            <person name="Alvarado L."/>
            <person name="Berlin A."/>
            <person name="Chapman S.B."/>
            <person name="Chen Z."/>
            <person name="Freedman E."/>
            <person name="Gellesch M."/>
            <person name="Goldberg J."/>
            <person name="Griggs A."/>
            <person name="Gujja S."/>
            <person name="Heilman E."/>
            <person name="Heiman D."/>
            <person name="Howarth C."/>
            <person name="Mehta T."/>
            <person name="Neiman D."/>
            <person name="Pearson M."/>
            <person name="Roberts A."/>
            <person name="Saif S."/>
            <person name="Shea T."/>
            <person name="Shenoy N."/>
            <person name="Sisk P."/>
            <person name="Stolte C."/>
            <person name="Sykes S."/>
            <person name="White J."/>
            <person name="Yandava C."/>
            <person name="Burger G."/>
            <person name="Gray M.W."/>
            <person name="Holland P.W.H."/>
            <person name="King N."/>
            <person name="Lang F.B.F."/>
            <person name="Roger A.J."/>
            <person name="Ruiz-Trillo I."/>
            <person name="Haas B."/>
            <person name="Nusbaum C."/>
            <person name="Birren B."/>
        </authorList>
    </citation>
    <scope>NUCLEOTIDE SEQUENCE [LARGE SCALE GENOMIC DNA]</scope>
    <source>
        <strain evidence="2 3">JP610</strain>
    </source>
</reference>
<proteinExistence type="predicted"/>
<dbReference type="Gene3D" id="1.10.150.130">
    <property type="match status" value="1"/>
</dbReference>
<dbReference type="GeneID" id="25906680"/>
<dbReference type="AlphaFoldDB" id="A0A0L0FXE0"/>
<protein>
    <submittedName>
        <fullName evidence="2">Uncharacterized protein</fullName>
    </submittedName>
</protein>
<dbReference type="Proteomes" id="UP000054560">
    <property type="component" value="Unassembled WGS sequence"/>
</dbReference>
<dbReference type="RefSeq" id="XP_014155412.1">
    <property type="nucleotide sequence ID" value="XM_014299937.1"/>
</dbReference>
<name>A0A0L0FXE0_9EUKA</name>
<evidence type="ECO:0000313" key="2">
    <source>
        <dbReference type="EMBL" id="KNC81510.1"/>
    </source>
</evidence>
<evidence type="ECO:0000256" key="1">
    <source>
        <dbReference type="ARBA" id="ARBA00023125"/>
    </source>
</evidence>
<gene>
    <name evidence="2" type="ORF">SARC_06176</name>
</gene>
<dbReference type="EMBL" id="KQ242026">
    <property type="protein sequence ID" value="KNC81510.1"/>
    <property type="molecule type" value="Genomic_DNA"/>
</dbReference>
<dbReference type="InterPro" id="IPR010998">
    <property type="entry name" value="Integrase_recombinase_N"/>
</dbReference>
<sequence length="285" mass="32206">MSASHVREQLYNGGLAPGTQKTYRSALTVWNMFAAQHNLTTFVPTTTQLTCFLEYCFFEGILPDQVKKIWAAATSLFRSSGYISLWNQYHSATLPDLPKIIVPWAVSLLVAHGIEEQWRALIATLWLMGARRHTNKTFEPESLVFEASTHTLIVDLHTKKRGDRSQVSKIITRILDPLTFEFMSLPLLDAVDPRSTFTLSPATVLNALNDDDSILMVHDYFIRAGLSRETARRYEHWHVFRRGLAQSAFSLRVPDDLIAGLLSIDIASLKSYQSVVTPTRLQIIA</sequence>
<accession>A0A0L0FXE0</accession>
<keyword evidence="1" id="KW-0238">DNA-binding</keyword>
<dbReference type="SUPFAM" id="SSF47823">
    <property type="entry name" value="lambda integrase-like, N-terminal domain"/>
    <property type="match status" value="1"/>
</dbReference>
<dbReference type="GO" id="GO:0003677">
    <property type="term" value="F:DNA binding"/>
    <property type="evidence" value="ECO:0007669"/>
    <property type="project" value="UniProtKB-KW"/>
</dbReference>